<name>A0A1T4P2D5_9HYPH</name>
<feature type="signal peptide" evidence="1">
    <location>
        <begin position="1"/>
        <end position="24"/>
    </location>
</feature>
<evidence type="ECO:0000313" key="3">
    <source>
        <dbReference type="Proteomes" id="UP000190092"/>
    </source>
</evidence>
<dbReference type="STRING" id="225324.SAMN02745126_02579"/>
<proteinExistence type="predicted"/>
<dbReference type="EMBL" id="FUWJ01000002">
    <property type="protein sequence ID" value="SJZ85760.1"/>
    <property type="molecule type" value="Genomic_DNA"/>
</dbReference>
<evidence type="ECO:0000256" key="1">
    <source>
        <dbReference type="SAM" id="SignalP"/>
    </source>
</evidence>
<dbReference type="OrthoDB" id="8216219at2"/>
<gene>
    <name evidence="2" type="ORF">SAMN02745126_02579</name>
</gene>
<protein>
    <submittedName>
        <fullName evidence="2">Molybdate transport system substrate-binding protein</fullName>
    </submittedName>
</protein>
<organism evidence="2 3">
    <name type="scientific">Enhydrobacter aerosaccus</name>
    <dbReference type="NCBI Taxonomy" id="225324"/>
    <lineage>
        <taxon>Bacteria</taxon>
        <taxon>Pseudomonadati</taxon>
        <taxon>Pseudomonadota</taxon>
        <taxon>Alphaproteobacteria</taxon>
        <taxon>Hyphomicrobiales</taxon>
        <taxon>Enhydrobacter</taxon>
    </lineage>
</organism>
<dbReference type="GO" id="GO:0030973">
    <property type="term" value="F:molybdate ion binding"/>
    <property type="evidence" value="ECO:0007669"/>
    <property type="project" value="TreeGrafter"/>
</dbReference>
<dbReference type="SUPFAM" id="SSF53850">
    <property type="entry name" value="Periplasmic binding protein-like II"/>
    <property type="match status" value="1"/>
</dbReference>
<evidence type="ECO:0000313" key="2">
    <source>
        <dbReference type="EMBL" id="SJZ85760.1"/>
    </source>
</evidence>
<dbReference type="AlphaFoldDB" id="A0A1T4P2D5"/>
<dbReference type="Gene3D" id="3.40.190.10">
    <property type="entry name" value="Periplasmic binding protein-like II"/>
    <property type="match status" value="2"/>
</dbReference>
<dbReference type="InterPro" id="IPR050682">
    <property type="entry name" value="ModA/WtpA"/>
</dbReference>
<dbReference type="Proteomes" id="UP000190092">
    <property type="component" value="Unassembled WGS sequence"/>
</dbReference>
<keyword evidence="3" id="KW-1185">Reference proteome</keyword>
<dbReference type="Pfam" id="PF13531">
    <property type="entry name" value="SBP_bac_11"/>
    <property type="match status" value="1"/>
</dbReference>
<accession>A0A1T4P2D5</accession>
<dbReference type="GO" id="GO:0015689">
    <property type="term" value="P:molybdate ion transport"/>
    <property type="evidence" value="ECO:0007669"/>
    <property type="project" value="TreeGrafter"/>
</dbReference>
<feature type="chain" id="PRO_5010520805" evidence="1">
    <location>
        <begin position="25"/>
        <end position="254"/>
    </location>
</feature>
<dbReference type="PANTHER" id="PTHR30632">
    <property type="entry name" value="MOLYBDATE-BINDING PERIPLASMIC PROTEIN"/>
    <property type="match status" value="1"/>
</dbReference>
<dbReference type="PANTHER" id="PTHR30632:SF11">
    <property type="entry name" value="BLR4797 PROTEIN"/>
    <property type="match status" value="1"/>
</dbReference>
<keyword evidence="1" id="KW-0732">Signal</keyword>
<sequence>MKRAVLRLSLALGMLAAAVTTASAANIKLLTTGAYRPVVQDILPNFEKQSGHKVTVVSDTAGALIRRLRSGEAFDVIVLTSDGLDALADIGTVSADSITPLARVGIGVAVPLSAPQPNLYSVEAFRQTLLGARRIAYMDPNTGSTSGNAIVAIFQTMGISSEVAKKTVLVRMGPAADAVARGDADIALQQASEIKLVPSVRFAGLIPAQVQVYTTYTGAISAATQQQDAATALLSALSDPGNEAILKRRGLEAP</sequence>
<reference evidence="3" key="1">
    <citation type="submission" date="2017-02" db="EMBL/GenBank/DDBJ databases">
        <authorList>
            <person name="Varghese N."/>
            <person name="Submissions S."/>
        </authorList>
    </citation>
    <scope>NUCLEOTIDE SEQUENCE [LARGE SCALE GENOMIC DNA]</scope>
    <source>
        <strain evidence="3">ATCC 27094</strain>
    </source>
</reference>